<protein>
    <recommendedName>
        <fullName evidence="3">Reverse transcriptase zinc-binding domain-containing protein</fullName>
    </recommendedName>
</protein>
<keyword evidence="2" id="KW-1185">Reference proteome</keyword>
<proteinExistence type="predicted"/>
<evidence type="ECO:0000313" key="2">
    <source>
        <dbReference type="Proteomes" id="UP000467841"/>
    </source>
</evidence>
<name>A0A6D2JL57_9BRAS</name>
<dbReference type="AlphaFoldDB" id="A0A6D2JL57"/>
<comment type="caution">
    <text evidence="1">The sequence shown here is derived from an EMBL/GenBank/DDBJ whole genome shotgun (WGS) entry which is preliminary data.</text>
</comment>
<dbReference type="EMBL" id="CACVBM020001299">
    <property type="protein sequence ID" value="CAA7044440.1"/>
    <property type="molecule type" value="Genomic_DNA"/>
</dbReference>
<evidence type="ECO:0000313" key="1">
    <source>
        <dbReference type="EMBL" id="CAA7044440.1"/>
    </source>
</evidence>
<reference evidence="1" key="1">
    <citation type="submission" date="2020-01" db="EMBL/GenBank/DDBJ databases">
        <authorList>
            <person name="Mishra B."/>
        </authorList>
    </citation>
    <scope>NUCLEOTIDE SEQUENCE [LARGE SCALE GENOMIC DNA]</scope>
</reference>
<sequence length="123" mass="14036">MPLSKNSGRKVSCPYLFPGEFDPKLSLTWMEEHLYRQRPLDQEGALTVGTQLEAWCIPEEPESILHLLFHCLFAKAVWEKAIFSENFVSTICSNVREGLAMARTRLNLPPIGLDRGALYPWIC</sequence>
<evidence type="ECO:0008006" key="3">
    <source>
        <dbReference type="Google" id="ProtNLM"/>
    </source>
</evidence>
<dbReference type="Proteomes" id="UP000467841">
    <property type="component" value="Unassembled WGS sequence"/>
</dbReference>
<accession>A0A6D2JL57</accession>
<dbReference type="OrthoDB" id="1036116at2759"/>
<organism evidence="1 2">
    <name type="scientific">Microthlaspi erraticum</name>
    <dbReference type="NCBI Taxonomy" id="1685480"/>
    <lineage>
        <taxon>Eukaryota</taxon>
        <taxon>Viridiplantae</taxon>
        <taxon>Streptophyta</taxon>
        <taxon>Embryophyta</taxon>
        <taxon>Tracheophyta</taxon>
        <taxon>Spermatophyta</taxon>
        <taxon>Magnoliopsida</taxon>
        <taxon>eudicotyledons</taxon>
        <taxon>Gunneridae</taxon>
        <taxon>Pentapetalae</taxon>
        <taxon>rosids</taxon>
        <taxon>malvids</taxon>
        <taxon>Brassicales</taxon>
        <taxon>Brassicaceae</taxon>
        <taxon>Coluteocarpeae</taxon>
        <taxon>Microthlaspi</taxon>
    </lineage>
</organism>
<gene>
    <name evidence="1" type="ORF">MERR_LOCUS31675</name>
</gene>